<keyword evidence="1 6" id="KW-0645">Protease</keyword>
<evidence type="ECO:0000256" key="4">
    <source>
        <dbReference type="ARBA" id="ARBA00022833"/>
    </source>
</evidence>
<dbReference type="GO" id="GO:0008270">
    <property type="term" value="F:zinc ion binding"/>
    <property type="evidence" value="ECO:0007669"/>
    <property type="project" value="UniProtKB-UniRule"/>
</dbReference>
<evidence type="ECO:0000256" key="1">
    <source>
        <dbReference type="ARBA" id="ARBA00022670"/>
    </source>
</evidence>
<sequence length="144" mass="17099">IKSIRKRGMGGRQLLNLEAPQCFLDRNIIVHELLHVLGFYHEQCRWDRDLYVGINKWNIEDGKYHNFEKIYGIDYGVPYDYKSIMHYHSNAFAKDRNEYTVYSKKPEGDDAHSRNERRKITERLGHGGLSESDIKQIRRMHGCE</sequence>
<dbReference type="Pfam" id="PF01400">
    <property type="entry name" value="Astacin"/>
    <property type="match status" value="1"/>
</dbReference>
<dbReference type="PANTHER" id="PTHR10127">
    <property type="entry name" value="DISCOIDIN, CUB, EGF, LAMININ , AND ZINC METALLOPROTEASE DOMAIN CONTAINING"/>
    <property type="match status" value="1"/>
</dbReference>
<evidence type="ECO:0000256" key="3">
    <source>
        <dbReference type="ARBA" id="ARBA00022801"/>
    </source>
</evidence>
<dbReference type="PANTHER" id="PTHR10127:SF780">
    <property type="entry name" value="METALLOENDOPEPTIDASE"/>
    <property type="match status" value="1"/>
</dbReference>
<evidence type="ECO:0000256" key="5">
    <source>
        <dbReference type="ARBA" id="ARBA00023049"/>
    </source>
</evidence>
<keyword evidence="10" id="KW-1185">Reference proteome</keyword>
<dbReference type="Proteomes" id="UP000708208">
    <property type="component" value="Unassembled WGS sequence"/>
</dbReference>
<dbReference type="GO" id="GO:0004222">
    <property type="term" value="F:metalloendopeptidase activity"/>
    <property type="evidence" value="ECO:0007669"/>
    <property type="project" value="UniProtKB-UniRule"/>
</dbReference>
<dbReference type="OrthoDB" id="291007at2759"/>
<protein>
    <recommendedName>
        <fullName evidence="8">Peptidase M12A domain-containing protein</fullName>
    </recommendedName>
</protein>
<keyword evidence="4 6" id="KW-0862">Zinc</keyword>
<name>A0A8J2PD14_9HEXA</name>
<feature type="binding site" evidence="6">
    <location>
        <position position="31"/>
    </location>
    <ligand>
        <name>Zn(2+)</name>
        <dbReference type="ChEBI" id="CHEBI:29105"/>
        <note>catalytic</note>
    </ligand>
</feature>
<keyword evidence="3 6" id="KW-0378">Hydrolase</keyword>
<organism evidence="9 10">
    <name type="scientific">Allacma fusca</name>
    <dbReference type="NCBI Taxonomy" id="39272"/>
    <lineage>
        <taxon>Eukaryota</taxon>
        <taxon>Metazoa</taxon>
        <taxon>Ecdysozoa</taxon>
        <taxon>Arthropoda</taxon>
        <taxon>Hexapoda</taxon>
        <taxon>Collembola</taxon>
        <taxon>Symphypleona</taxon>
        <taxon>Sminthuridae</taxon>
        <taxon>Allacma</taxon>
    </lineage>
</organism>
<feature type="binding site" evidence="6">
    <location>
        <position position="35"/>
    </location>
    <ligand>
        <name>Zn(2+)</name>
        <dbReference type="ChEBI" id="CHEBI:29105"/>
        <note>catalytic</note>
    </ligand>
</feature>
<feature type="non-terminal residue" evidence="9">
    <location>
        <position position="1"/>
    </location>
</feature>
<feature type="binding site" evidence="6">
    <location>
        <position position="41"/>
    </location>
    <ligand>
        <name>Zn(2+)</name>
        <dbReference type="ChEBI" id="CHEBI:29105"/>
        <note>catalytic</note>
    </ligand>
</feature>
<reference evidence="9" key="1">
    <citation type="submission" date="2021-06" db="EMBL/GenBank/DDBJ databases">
        <authorList>
            <person name="Hodson N. C."/>
            <person name="Mongue J. A."/>
            <person name="Jaron S. K."/>
        </authorList>
    </citation>
    <scope>NUCLEOTIDE SEQUENCE</scope>
</reference>
<feature type="domain" description="Peptidase M12A" evidence="8">
    <location>
        <begin position="1"/>
        <end position="144"/>
    </location>
</feature>
<comment type="caution">
    <text evidence="9">The sequence shown here is derived from an EMBL/GenBank/DDBJ whole genome shotgun (WGS) entry which is preliminary data.</text>
</comment>
<gene>
    <name evidence="9" type="ORF">AFUS01_LOCUS20975</name>
</gene>
<proteinExistence type="predicted"/>
<dbReference type="GO" id="GO:0006508">
    <property type="term" value="P:proteolysis"/>
    <property type="evidence" value="ECO:0007669"/>
    <property type="project" value="UniProtKB-KW"/>
</dbReference>
<evidence type="ECO:0000256" key="7">
    <source>
        <dbReference type="SAM" id="MobiDB-lite"/>
    </source>
</evidence>
<evidence type="ECO:0000256" key="2">
    <source>
        <dbReference type="ARBA" id="ARBA00022723"/>
    </source>
</evidence>
<evidence type="ECO:0000259" key="8">
    <source>
        <dbReference type="PROSITE" id="PS51864"/>
    </source>
</evidence>
<accession>A0A8J2PD14</accession>
<feature type="active site" evidence="6">
    <location>
        <position position="32"/>
    </location>
</feature>
<dbReference type="EMBL" id="CAJVCH010231915">
    <property type="protein sequence ID" value="CAG7732456.1"/>
    <property type="molecule type" value="Genomic_DNA"/>
</dbReference>
<dbReference type="AlphaFoldDB" id="A0A8J2PD14"/>
<keyword evidence="2 6" id="KW-0479">Metal-binding</keyword>
<evidence type="ECO:0000256" key="6">
    <source>
        <dbReference type="PROSITE-ProRule" id="PRU01211"/>
    </source>
</evidence>
<comment type="cofactor">
    <cofactor evidence="6">
        <name>Zn(2+)</name>
        <dbReference type="ChEBI" id="CHEBI:29105"/>
    </cofactor>
    <text evidence="6">Binds 1 zinc ion per subunit.</text>
</comment>
<feature type="region of interest" description="Disordered" evidence="7">
    <location>
        <begin position="103"/>
        <end position="125"/>
    </location>
</feature>
<dbReference type="InterPro" id="IPR001506">
    <property type="entry name" value="Peptidase_M12A"/>
</dbReference>
<dbReference type="PROSITE" id="PS51864">
    <property type="entry name" value="ASTACIN"/>
    <property type="match status" value="1"/>
</dbReference>
<keyword evidence="5 6" id="KW-0482">Metalloprotease</keyword>
<comment type="caution">
    <text evidence="6">Lacks conserved residue(s) required for the propagation of feature annotation.</text>
</comment>
<evidence type="ECO:0000313" key="9">
    <source>
        <dbReference type="EMBL" id="CAG7732456.1"/>
    </source>
</evidence>
<evidence type="ECO:0000313" key="10">
    <source>
        <dbReference type="Proteomes" id="UP000708208"/>
    </source>
</evidence>